<dbReference type="OrthoDB" id="6038326at2759"/>
<keyword evidence="2" id="KW-0472">Membrane</keyword>
<feature type="region of interest" description="Disordered" evidence="1">
    <location>
        <begin position="403"/>
        <end position="548"/>
    </location>
</feature>
<feature type="signal peptide" evidence="3">
    <location>
        <begin position="1"/>
        <end position="27"/>
    </location>
</feature>
<keyword evidence="2" id="KW-1133">Transmembrane helix</keyword>
<evidence type="ECO:0000256" key="2">
    <source>
        <dbReference type="SAM" id="Phobius"/>
    </source>
</evidence>
<dbReference type="EnsemblMetazoa" id="CLYHEMT023902.1">
    <property type="protein sequence ID" value="CLYHEMP023902.1"/>
    <property type="gene ID" value="CLYHEMG023902"/>
</dbReference>
<evidence type="ECO:0000313" key="5">
    <source>
        <dbReference type="Proteomes" id="UP000594262"/>
    </source>
</evidence>
<keyword evidence="5" id="KW-1185">Reference proteome</keyword>
<protein>
    <recommendedName>
        <fullName evidence="6">Cnidarian restricted protein</fullName>
    </recommendedName>
</protein>
<sequence>MRNRNMHNRSWFYGFAFLLCQFLTSQGIKITVREPEKYELGKPAEIKWTIDFERTLYDAESTQLFLNENGARTKIGDNGKSIVLPKNLKDKFFVTVGPYSAILTIKNPLYTDHGLNFTCKAFGTITTPTVGVDIDEKGVVVGDIKGGVTSVCGGFQIENEYILPEADGMSKFPITLCGNPQPNLMYTWNGKTKKAVWKEVSPEKKMYQYQLKFENINRKQCGSKIKFQATGFKPWEHESNLKVSYKPRLAGINAVKEMRFSGQNCTVFKMPKPACQEKYNFFGYDSRKTEIWKSLKYEENEFEDCSAKDLFNDIKFVKVQAISWNNEVGDMSDFVEVEEELIEKEIPSGESSNTTLIVTIVCIVLVIFVVVAIFFVCKKHNRCSSNFVPVFCFCCHDNNKTNENKKLNNDTENTYDLLRKPNNNDNSRQQPTDNEDNKHYVNISNENTPAHYEPGRPTNDNTYESYSAAKNAQKNPDRSVYSELGEGGRTGPRDAPIPQSNYAEARESDALRECLNSPPKDIFDSPNEQDNTYQSLGGNVQNSSYPEQKGSHLLPENYNINTGVPVYNDPKSSIRNNPPTWEKLQRPTAPGATPLQPVNVPKFNR</sequence>
<dbReference type="Proteomes" id="UP000594262">
    <property type="component" value="Unplaced"/>
</dbReference>
<evidence type="ECO:0000256" key="3">
    <source>
        <dbReference type="SAM" id="SignalP"/>
    </source>
</evidence>
<feature type="chain" id="PRO_5029456042" description="Cnidarian restricted protein" evidence="3">
    <location>
        <begin position="28"/>
        <end position="605"/>
    </location>
</feature>
<feature type="region of interest" description="Disordered" evidence="1">
    <location>
        <begin position="564"/>
        <end position="605"/>
    </location>
</feature>
<evidence type="ECO:0000313" key="4">
    <source>
        <dbReference type="EnsemblMetazoa" id="CLYHEMP023902.1"/>
    </source>
</evidence>
<keyword evidence="3" id="KW-0732">Signal</keyword>
<feature type="compositionally biased region" description="Polar residues" evidence="1">
    <location>
        <begin position="421"/>
        <end position="432"/>
    </location>
</feature>
<organism evidence="4 5">
    <name type="scientific">Clytia hemisphaerica</name>
    <dbReference type="NCBI Taxonomy" id="252671"/>
    <lineage>
        <taxon>Eukaryota</taxon>
        <taxon>Metazoa</taxon>
        <taxon>Cnidaria</taxon>
        <taxon>Hydrozoa</taxon>
        <taxon>Hydroidolina</taxon>
        <taxon>Leptothecata</taxon>
        <taxon>Obeliida</taxon>
        <taxon>Clytiidae</taxon>
        <taxon>Clytia</taxon>
    </lineage>
</organism>
<proteinExistence type="predicted"/>
<feature type="transmembrane region" description="Helical" evidence="2">
    <location>
        <begin position="356"/>
        <end position="377"/>
    </location>
</feature>
<feature type="compositionally biased region" description="Polar residues" evidence="1">
    <location>
        <begin position="458"/>
        <end position="474"/>
    </location>
</feature>
<reference evidence="4" key="1">
    <citation type="submission" date="2021-01" db="UniProtKB">
        <authorList>
            <consortium name="EnsemblMetazoa"/>
        </authorList>
    </citation>
    <scope>IDENTIFICATION</scope>
</reference>
<feature type="compositionally biased region" description="Polar residues" evidence="1">
    <location>
        <begin position="526"/>
        <end position="546"/>
    </location>
</feature>
<name>A0A7M5XJG1_9CNID</name>
<evidence type="ECO:0008006" key="6">
    <source>
        <dbReference type="Google" id="ProtNLM"/>
    </source>
</evidence>
<feature type="compositionally biased region" description="Polar residues" evidence="1">
    <location>
        <begin position="570"/>
        <end position="579"/>
    </location>
</feature>
<dbReference type="AlphaFoldDB" id="A0A7M5XJG1"/>
<accession>A0A7M5XJG1</accession>
<dbReference type="RefSeq" id="XP_066929957.1">
    <property type="nucleotide sequence ID" value="XM_067073856.1"/>
</dbReference>
<dbReference type="GeneID" id="136817529"/>
<keyword evidence="2" id="KW-0812">Transmembrane</keyword>
<evidence type="ECO:0000256" key="1">
    <source>
        <dbReference type="SAM" id="MobiDB-lite"/>
    </source>
</evidence>